<feature type="active site" evidence="7">
    <location>
        <position position="162"/>
    </location>
</feature>
<dbReference type="InParanoid" id="G3WH25"/>
<dbReference type="GO" id="GO:0036150">
    <property type="term" value="P:phosphatidylserine acyl-chain remodeling"/>
    <property type="evidence" value="ECO:0007669"/>
    <property type="project" value="Ensembl"/>
</dbReference>
<comment type="catalytic activity">
    <reaction evidence="11">
        <text>a 1,2-diacyl-sn-glycero-3-phosphocholine + H2O = a 1-acyl-sn-glycero-3-phosphocholine + a fatty acid + H(+)</text>
        <dbReference type="Rhea" id="RHEA:15801"/>
        <dbReference type="ChEBI" id="CHEBI:15377"/>
        <dbReference type="ChEBI" id="CHEBI:15378"/>
        <dbReference type="ChEBI" id="CHEBI:28868"/>
        <dbReference type="ChEBI" id="CHEBI:57643"/>
        <dbReference type="ChEBI" id="CHEBI:58168"/>
        <dbReference type="EC" id="3.1.1.4"/>
    </reaction>
</comment>
<evidence type="ECO:0000256" key="10">
    <source>
        <dbReference type="RuleBase" id="RU003654"/>
    </source>
</evidence>
<keyword evidence="3 11" id="KW-0964">Secreted</keyword>
<comment type="similarity">
    <text evidence="2 10">Belongs to the phospholipase A2 family.</text>
</comment>
<dbReference type="AlphaFoldDB" id="G3WH25"/>
<evidence type="ECO:0000256" key="11">
    <source>
        <dbReference type="RuleBase" id="RU361236"/>
    </source>
</evidence>
<dbReference type="PANTHER" id="PTHR11716:SF8">
    <property type="entry name" value="GROUP IIF SECRETORY PHOSPHOLIPASE A2"/>
    <property type="match status" value="1"/>
</dbReference>
<dbReference type="GO" id="GO:0019369">
    <property type="term" value="P:arachidonate metabolic process"/>
    <property type="evidence" value="ECO:0007669"/>
    <property type="project" value="Ensembl"/>
</dbReference>
<sequence length="216" mass="24584">MENGAQANPKEFRKKGLVRLLSWKMSMEQILFPRAASFWNATRCIPGIRKLFTITILAGSVLPMVHGGLLNLKSMVETITGKNAILSFVGYGCYCGLGGRGLPMDEVDWCCHAHDCCYQRLFEQGCHPFLDRYEFSIDNRTQTITCSEKNKTECDKQTCECDKKVVLCLNNQTYHEEFRNYLNIYCKGNTPSCSIYDPLPVEIECRHIPKMPPPPP</sequence>
<dbReference type="Ensembl" id="ENSSHAT00000014855.2">
    <property type="protein sequence ID" value="ENSSHAP00000014730.1"/>
    <property type="gene ID" value="ENSSHAG00000012575.2"/>
</dbReference>
<comment type="catalytic activity">
    <reaction evidence="6">
        <text>1-hexadecanoyl-2-(9Z,12Z-octadecadienoyl)-sn-glycero-3-phosphoethanolamine + H2O = 1-hexadecanoyl-sn-glycero-3-phosphoethanolamine + (9Z,12Z)-octadecadienoate + H(+)</text>
        <dbReference type="Rhea" id="RHEA:40815"/>
        <dbReference type="ChEBI" id="CHEBI:15377"/>
        <dbReference type="ChEBI" id="CHEBI:15378"/>
        <dbReference type="ChEBI" id="CHEBI:30245"/>
        <dbReference type="ChEBI" id="CHEBI:73004"/>
        <dbReference type="ChEBI" id="CHEBI:73008"/>
    </reaction>
    <physiologicalReaction direction="left-to-right" evidence="6">
        <dbReference type="Rhea" id="RHEA:40816"/>
    </physiologicalReaction>
</comment>
<dbReference type="CDD" id="cd00125">
    <property type="entry name" value="PLA2c"/>
    <property type="match status" value="1"/>
</dbReference>
<name>G3WH25_SARHA</name>
<reference evidence="13 14" key="1">
    <citation type="journal article" date="2011" name="Proc. Natl. Acad. Sci. U.S.A.">
        <title>Genetic diversity and population structure of the endangered marsupial Sarcophilus harrisii (Tasmanian devil).</title>
        <authorList>
            <person name="Miller W."/>
            <person name="Hayes V.M."/>
            <person name="Ratan A."/>
            <person name="Petersen D.C."/>
            <person name="Wittekindt N.E."/>
            <person name="Miller J."/>
            <person name="Walenz B."/>
            <person name="Knight J."/>
            <person name="Qi J."/>
            <person name="Zhao F."/>
            <person name="Wang Q."/>
            <person name="Bedoya-Reina O.C."/>
            <person name="Katiyar N."/>
            <person name="Tomsho L.P."/>
            <person name="Kasson L.M."/>
            <person name="Hardie R.A."/>
            <person name="Woodbridge P."/>
            <person name="Tindall E.A."/>
            <person name="Bertelsen M.F."/>
            <person name="Dixon D."/>
            <person name="Pyecroft S."/>
            <person name="Helgen K.M."/>
            <person name="Lesk A.M."/>
            <person name="Pringle T.H."/>
            <person name="Patterson N."/>
            <person name="Zhang Y."/>
            <person name="Kreiss A."/>
            <person name="Woods G.M."/>
            <person name="Jones M.E."/>
            <person name="Schuster S.C."/>
        </authorList>
    </citation>
    <scope>NUCLEOTIDE SEQUENCE [LARGE SCALE GENOMIC DNA]</scope>
</reference>
<dbReference type="InterPro" id="IPR016090">
    <property type="entry name" value="PLA2-like_dom"/>
</dbReference>
<proteinExistence type="inferred from homology"/>
<dbReference type="PRINTS" id="PR00389">
    <property type="entry name" value="PHPHLIPASEA2"/>
</dbReference>
<dbReference type="RefSeq" id="XP_003764970.1">
    <property type="nucleotide sequence ID" value="XM_003764922.2"/>
</dbReference>
<evidence type="ECO:0000259" key="12">
    <source>
        <dbReference type="SMART" id="SM00085"/>
    </source>
</evidence>
<evidence type="ECO:0000256" key="5">
    <source>
        <dbReference type="ARBA" id="ARBA00048699"/>
    </source>
</evidence>
<feature type="disulfide bond" evidence="9">
    <location>
        <begin position="117"/>
        <end position="161"/>
    </location>
</feature>
<dbReference type="GO" id="GO:0047498">
    <property type="term" value="F:calcium-dependent phospholipase A2 activity"/>
    <property type="evidence" value="ECO:0007669"/>
    <property type="project" value="Ensembl"/>
</dbReference>
<feature type="disulfide bond" evidence="9">
    <location>
        <begin position="110"/>
        <end position="168"/>
    </location>
</feature>
<feature type="disulfide bond" evidence="9">
    <location>
        <begin position="93"/>
        <end position="186"/>
    </location>
</feature>
<dbReference type="eggNOG" id="KOG4087">
    <property type="taxonomic scope" value="Eukaryota"/>
</dbReference>
<dbReference type="HOGENOM" id="CLU_090683_2_0_1"/>
<dbReference type="SUPFAM" id="SSF48619">
    <property type="entry name" value="Phospholipase A2, PLA2"/>
    <property type="match status" value="1"/>
</dbReference>
<evidence type="ECO:0000256" key="2">
    <source>
        <dbReference type="ARBA" id="ARBA00007056"/>
    </source>
</evidence>
<reference evidence="13" key="2">
    <citation type="submission" date="2025-08" db="UniProtKB">
        <authorList>
            <consortium name="Ensembl"/>
        </authorList>
    </citation>
    <scope>IDENTIFICATION</scope>
</reference>
<gene>
    <name evidence="13" type="primary">PLA2G2F</name>
</gene>
<comment type="catalytic activity">
    <reaction evidence="5">
        <text>1-hexadecanoyl-2-(9Z-octadecenoyl)-sn-glycero-3-phosphocholine + H2O = 1-hexadecanoyl-sn-glycero-3-phosphocholine + (9Z)-octadecenoate + H(+)</text>
        <dbReference type="Rhea" id="RHEA:38779"/>
        <dbReference type="ChEBI" id="CHEBI:15377"/>
        <dbReference type="ChEBI" id="CHEBI:15378"/>
        <dbReference type="ChEBI" id="CHEBI:30823"/>
        <dbReference type="ChEBI" id="CHEBI:72998"/>
        <dbReference type="ChEBI" id="CHEBI:73001"/>
    </reaction>
    <physiologicalReaction direction="left-to-right" evidence="5">
        <dbReference type="Rhea" id="RHEA:38780"/>
    </physiologicalReaction>
</comment>
<dbReference type="GeneID" id="100930429"/>
<dbReference type="STRING" id="9305.ENSSHAP00000014730"/>
<protein>
    <recommendedName>
        <fullName evidence="11">Phospholipase A2</fullName>
        <ecNumber evidence="11">3.1.1.4</ecNumber>
    </recommendedName>
</protein>
<evidence type="ECO:0000256" key="1">
    <source>
        <dbReference type="ARBA" id="ARBA00004613"/>
    </source>
</evidence>
<feature type="domain" description="Phospholipase A2-like central" evidence="12">
    <location>
        <begin position="68"/>
        <end position="187"/>
    </location>
</feature>
<feature type="binding site" evidence="8">
    <location>
        <position position="96"/>
    </location>
    <ligand>
        <name>Ca(2+)</name>
        <dbReference type="ChEBI" id="CHEBI:29108"/>
    </ligand>
</feature>
<feature type="binding site" evidence="8">
    <location>
        <position position="98"/>
    </location>
    <ligand>
        <name>Ca(2+)</name>
        <dbReference type="ChEBI" id="CHEBI:29108"/>
    </ligand>
</feature>
<dbReference type="GO" id="GO:0005509">
    <property type="term" value="F:calcium ion binding"/>
    <property type="evidence" value="ECO:0007669"/>
    <property type="project" value="InterPro"/>
</dbReference>
<dbReference type="OMA" id="ECDKNVV"/>
<dbReference type="OrthoDB" id="10069378at2759"/>
<feature type="active site" evidence="7">
    <location>
        <position position="114"/>
    </location>
</feature>
<dbReference type="FunCoup" id="G3WH25">
    <property type="interactions" value="437"/>
</dbReference>
<dbReference type="Pfam" id="PF00068">
    <property type="entry name" value="Phospholip_A2_1"/>
    <property type="match status" value="1"/>
</dbReference>
<feature type="disulfide bond" evidence="9">
    <location>
        <begin position="95"/>
        <end position="111"/>
    </location>
</feature>
<evidence type="ECO:0000313" key="14">
    <source>
        <dbReference type="Proteomes" id="UP000007648"/>
    </source>
</evidence>
<keyword evidence="8 11" id="KW-0106">Calcium</keyword>
<evidence type="ECO:0000256" key="4">
    <source>
        <dbReference type="ARBA" id="ARBA00023157"/>
    </source>
</evidence>
<evidence type="ECO:0000256" key="6">
    <source>
        <dbReference type="ARBA" id="ARBA00049039"/>
    </source>
</evidence>
<keyword evidence="11" id="KW-0378">Hydrolase</keyword>
<feature type="binding site" evidence="8">
    <location>
        <position position="115"/>
    </location>
    <ligand>
        <name>Ca(2+)</name>
        <dbReference type="ChEBI" id="CHEBI:29108"/>
    </ligand>
</feature>
<dbReference type="GO" id="GO:0005543">
    <property type="term" value="F:phospholipid binding"/>
    <property type="evidence" value="ECO:0007669"/>
    <property type="project" value="TreeGrafter"/>
</dbReference>
<comment type="subcellular location">
    <subcellularLocation>
        <location evidence="1 11">Secreted</location>
    </subcellularLocation>
</comment>
<comment type="cofactor">
    <cofactor evidence="8">
        <name>Ca(2+)</name>
        <dbReference type="ChEBI" id="CHEBI:29108"/>
    </cofactor>
    <text evidence="8">Binds 1 Ca(2+) ion per subunit.</text>
</comment>
<evidence type="ECO:0000256" key="7">
    <source>
        <dbReference type="PIRSR" id="PIRSR601211-1"/>
    </source>
</evidence>
<organism evidence="13 14">
    <name type="scientific">Sarcophilus harrisii</name>
    <name type="common">Tasmanian devil</name>
    <name type="synonym">Sarcophilus laniarius</name>
    <dbReference type="NCBI Taxonomy" id="9305"/>
    <lineage>
        <taxon>Eukaryota</taxon>
        <taxon>Metazoa</taxon>
        <taxon>Chordata</taxon>
        <taxon>Craniata</taxon>
        <taxon>Vertebrata</taxon>
        <taxon>Euteleostomi</taxon>
        <taxon>Mammalia</taxon>
        <taxon>Metatheria</taxon>
        <taxon>Dasyuromorphia</taxon>
        <taxon>Dasyuridae</taxon>
        <taxon>Sarcophilus</taxon>
    </lineage>
</organism>
<evidence type="ECO:0000313" key="13">
    <source>
        <dbReference type="Ensembl" id="ENSSHAP00000014730.1"/>
    </source>
</evidence>
<dbReference type="InterPro" id="IPR001211">
    <property type="entry name" value="PLA2"/>
</dbReference>
<dbReference type="GO" id="GO:0036151">
    <property type="term" value="P:phosphatidylcholine acyl-chain remodeling"/>
    <property type="evidence" value="ECO:0007669"/>
    <property type="project" value="Ensembl"/>
</dbReference>
<dbReference type="GO" id="GO:0050482">
    <property type="term" value="P:arachidonate secretion"/>
    <property type="evidence" value="ECO:0007669"/>
    <property type="project" value="InterPro"/>
</dbReference>
<dbReference type="Gene3D" id="1.20.90.10">
    <property type="entry name" value="Phospholipase A2 domain"/>
    <property type="match status" value="1"/>
</dbReference>
<evidence type="ECO:0000256" key="9">
    <source>
        <dbReference type="PIRSR" id="PIRSR601211-3"/>
    </source>
</evidence>
<dbReference type="GO" id="GO:0005576">
    <property type="term" value="C:extracellular region"/>
    <property type="evidence" value="ECO:0007669"/>
    <property type="project" value="UniProtKB-SubCell"/>
</dbReference>
<keyword evidence="11" id="KW-0443">Lipid metabolism</keyword>
<evidence type="ECO:0000256" key="3">
    <source>
        <dbReference type="ARBA" id="ARBA00022525"/>
    </source>
</evidence>
<dbReference type="PROSITE" id="PS00118">
    <property type="entry name" value="PA2_HIS"/>
    <property type="match status" value="1"/>
</dbReference>
<feature type="disulfide bond" evidence="9">
    <location>
        <begin position="116"/>
        <end position="193"/>
    </location>
</feature>
<dbReference type="Proteomes" id="UP000007648">
    <property type="component" value="Unassembled WGS sequence"/>
</dbReference>
<keyword evidence="4 9" id="KW-1015">Disulfide bond</keyword>
<keyword evidence="14" id="KW-1185">Reference proteome</keyword>
<dbReference type="KEGG" id="shr:100930429"/>
<keyword evidence="8" id="KW-0479">Metal-binding</keyword>
<dbReference type="GO" id="GO:0036148">
    <property type="term" value="P:phosphatidylglycerol acyl-chain remodeling"/>
    <property type="evidence" value="ECO:0007669"/>
    <property type="project" value="Ensembl"/>
</dbReference>
<dbReference type="FunFam" id="1.20.90.10:FF:000001">
    <property type="entry name" value="Basic phospholipase A2 homolog"/>
    <property type="match status" value="1"/>
</dbReference>
<dbReference type="CTD" id="64600"/>
<feature type="disulfide bond" evidence="9">
    <location>
        <begin position="146"/>
        <end position="159"/>
    </location>
</feature>
<dbReference type="GO" id="GO:0042130">
    <property type="term" value="P:negative regulation of T cell proliferation"/>
    <property type="evidence" value="ECO:0007669"/>
    <property type="project" value="Ensembl"/>
</dbReference>
<dbReference type="PANTHER" id="PTHR11716">
    <property type="entry name" value="PHOSPHOLIPASE A2 FAMILY MEMBER"/>
    <property type="match status" value="1"/>
</dbReference>
<dbReference type="GeneTree" id="ENSGT00940000161819"/>
<dbReference type="InterPro" id="IPR033113">
    <property type="entry name" value="PLA2_histidine"/>
</dbReference>
<dbReference type="EC" id="3.1.1.4" evidence="11"/>
<evidence type="ECO:0000256" key="8">
    <source>
        <dbReference type="PIRSR" id="PIRSR601211-2"/>
    </source>
</evidence>
<reference evidence="13" key="3">
    <citation type="submission" date="2025-09" db="UniProtKB">
        <authorList>
            <consortium name="Ensembl"/>
        </authorList>
    </citation>
    <scope>IDENTIFICATION</scope>
</reference>
<feature type="disulfide bond" evidence="9">
    <location>
        <begin position="126"/>
        <end position="154"/>
    </location>
</feature>
<dbReference type="GO" id="GO:0016042">
    <property type="term" value="P:lipid catabolic process"/>
    <property type="evidence" value="ECO:0007669"/>
    <property type="project" value="InterPro"/>
</dbReference>
<accession>G3WH25</accession>
<dbReference type="GO" id="GO:0036152">
    <property type="term" value="P:phosphatidylethanolamine acyl-chain remodeling"/>
    <property type="evidence" value="ECO:0007669"/>
    <property type="project" value="Ensembl"/>
</dbReference>
<dbReference type="InterPro" id="IPR036444">
    <property type="entry name" value="PLipase_A2_dom_sf"/>
</dbReference>
<dbReference type="SMART" id="SM00085">
    <property type="entry name" value="PA2c"/>
    <property type="match status" value="1"/>
</dbReference>
<feature type="binding site" evidence="8">
    <location>
        <position position="94"/>
    </location>
    <ligand>
        <name>Ca(2+)</name>
        <dbReference type="ChEBI" id="CHEBI:29108"/>
    </ligand>
</feature>